<evidence type="ECO:0000313" key="2">
    <source>
        <dbReference type="EMBL" id="GGZ46155.1"/>
    </source>
</evidence>
<proteinExistence type="predicted"/>
<dbReference type="AlphaFoldDB" id="A0A918QHG2"/>
<sequence length="105" mass="11581">MTTAAQVFQALGDATRRDMMERLTDTALSVSALAAPYDMTLTAVGQHLAILEAAGLIKTEKIGRVRSCAINPAGLEVLEQWARARRPLWQRRLDRLGDMLDEDDA</sequence>
<dbReference type="GO" id="GO:0003700">
    <property type="term" value="F:DNA-binding transcription factor activity"/>
    <property type="evidence" value="ECO:0007669"/>
    <property type="project" value="InterPro"/>
</dbReference>
<protein>
    <submittedName>
        <fullName evidence="2">Transcriptional regulator</fullName>
    </submittedName>
</protein>
<evidence type="ECO:0000313" key="3">
    <source>
        <dbReference type="Proteomes" id="UP000662572"/>
    </source>
</evidence>
<accession>A0A918QHG2</accession>
<dbReference type="InterPro" id="IPR036388">
    <property type="entry name" value="WH-like_DNA-bd_sf"/>
</dbReference>
<organism evidence="2 3">
    <name type="scientific">Asticcacaulis endophyticus</name>
    <dbReference type="NCBI Taxonomy" id="1395890"/>
    <lineage>
        <taxon>Bacteria</taxon>
        <taxon>Pseudomonadati</taxon>
        <taxon>Pseudomonadota</taxon>
        <taxon>Alphaproteobacteria</taxon>
        <taxon>Caulobacterales</taxon>
        <taxon>Caulobacteraceae</taxon>
        <taxon>Asticcacaulis</taxon>
    </lineage>
</organism>
<comment type="caution">
    <text evidence="2">The sequence shown here is derived from an EMBL/GenBank/DDBJ whole genome shotgun (WGS) entry which is preliminary data.</text>
</comment>
<dbReference type="EMBL" id="BMZB01000010">
    <property type="protein sequence ID" value="GGZ46155.1"/>
    <property type="molecule type" value="Genomic_DNA"/>
</dbReference>
<dbReference type="InterPro" id="IPR036390">
    <property type="entry name" value="WH_DNA-bd_sf"/>
</dbReference>
<dbReference type="PANTHER" id="PTHR38600:SF2">
    <property type="entry name" value="SLL0088 PROTEIN"/>
    <property type="match status" value="1"/>
</dbReference>
<dbReference type="PRINTS" id="PR00778">
    <property type="entry name" value="HTHARSR"/>
</dbReference>
<dbReference type="Pfam" id="PF12840">
    <property type="entry name" value="HTH_20"/>
    <property type="match status" value="1"/>
</dbReference>
<feature type="domain" description="HTH arsR-type" evidence="1">
    <location>
        <begin position="1"/>
        <end position="90"/>
    </location>
</feature>
<dbReference type="SUPFAM" id="SSF46785">
    <property type="entry name" value="Winged helix' DNA-binding domain"/>
    <property type="match status" value="1"/>
</dbReference>
<name>A0A918QHG2_9CAUL</name>
<reference evidence="2" key="2">
    <citation type="submission" date="2020-09" db="EMBL/GenBank/DDBJ databases">
        <authorList>
            <person name="Sun Q."/>
            <person name="Kim S."/>
        </authorList>
    </citation>
    <scope>NUCLEOTIDE SEQUENCE</scope>
    <source>
        <strain evidence="2">KCTC 32296</strain>
    </source>
</reference>
<dbReference type="PROSITE" id="PS50987">
    <property type="entry name" value="HTH_ARSR_2"/>
    <property type="match status" value="1"/>
</dbReference>
<dbReference type="InterPro" id="IPR001845">
    <property type="entry name" value="HTH_ArsR_DNA-bd_dom"/>
</dbReference>
<dbReference type="NCBIfam" id="NF033788">
    <property type="entry name" value="HTH_metalloreg"/>
    <property type="match status" value="1"/>
</dbReference>
<dbReference type="RefSeq" id="WP_189489297.1">
    <property type="nucleotide sequence ID" value="NZ_BMZB01000010.1"/>
</dbReference>
<dbReference type="Proteomes" id="UP000662572">
    <property type="component" value="Unassembled WGS sequence"/>
</dbReference>
<evidence type="ECO:0000259" key="1">
    <source>
        <dbReference type="PROSITE" id="PS50987"/>
    </source>
</evidence>
<dbReference type="InterPro" id="IPR011991">
    <property type="entry name" value="ArsR-like_HTH"/>
</dbReference>
<reference evidence="2" key="1">
    <citation type="journal article" date="2014" name="Int. J. Syst. Evol. Microbiol.">
        <title>Complete genome sequence of Corynebacterium casei LMG S-19264T (=DSM 44701T), isolated from a smear-ripened cheese.</title>
        <authorList>
            <consortium name="US DOE Joint Genome Institute (JGI-PGF)"/>
            <person name="Walter F."/>
            <person name="Albersmeier A."/>
            <person name="Kalinowski J."/>
            <person name="Ruckert C."/>
        </authorList>
    </citation>
    <scope>NUCLEOTIDE SEQUENCE</scope>
    <source>
        <strain evidence="2">KCTC 32296</strain>
    </source>
</reference>
<dbReference type="SMART" id="SM00418">
    <property type="entry name" value="HTH_ARSR"/>
    <property type="match status" value="1"/>
</dbReference>
<keyword evidence="3" id="KW-1185">Reference proteome</keyword>
<gene>
    <name evidence="2" type="ORF">GCM10011273_36010</name>
</gene>
<dbReference type="Gene3D" id="1.10.10.10">
    <property type="entry name" value="Winged helix-like DNA-binding domain superfamily/Winged helix DNA-binding domain"/>
    <property type="match status" value="1"/>
</dbReference>
<dbReference type="PANTHER" id="PTHR38600">
    <property type="entry name" value="TRANSCRIPTIONAL REGULATORY PROTEIN"/>
    <property type="match status" value="1"/>
</dbReference>
<dbReference type="CDD" id="cd00090">
    <property type="entry name" value="HTH_ARSR"/>
    <property type="match status" value="1"/>
</dbReference>